<feature type="region of interest" description="Disordered" evidence="1">
    <location>
        <begin position="63"/>
        <end position="157"/>
    </location>
</feature>
<organism evidence="2 3">
    <name type="scientific">Gymnopus androsaceus JB14</name>
    <dbReference type="NCBI Taxonomy" id="1447944"/>
    <lineage>
        <taxon>Eukaryota</taxon>
        <taxon>Fungi</taxon>
        <taxon>Dikarya</taxon>
        <taxon>Basidiomycota</taxon>
        <taxon>Agaricomycotina</taxon>
        <taxon>Agaricomycetes</taxon>
        <taxon>Agaricomycetidae</taxon>
        <taxon>Agaricales</taxon>
        <taxon>Marasmiineae</taxon>
        <taxon>Omphalotaceae</taxon>
        <taxon>Gymnopus</taxon>
    </lineage>
</organism>
<feature type="region of interest" description="Disordered" evidence="1">
    <location>
        <begin position="906"/>
        <end position="1017"/>
    </location>
</feature>
<feature type="compositionally biased region" description="Basic and acidic residues" evidence="1">
    <location>
        <begin position="1574"/>
        <end position="1607"/>
    </location>
</feature>
<protein>
    <recommendedName>
        <fullName evidence="4">PH domain-containing protein</fullName>
    </recommendedName>
</protein>
<proteinExistence type="predicted"/>
<sequence>MDAGETFCFQGKEEVQKEVKLLTLACRFVPYDQWLVTHVDSSWTINQVKAWILAKCIANNSSGNAPAQSPLLPPINPPPKPKTKPARRPASPIVFAAFSPSDTPHSPDDGPVKEEKSKGKKRRGRGRPISPITFAPIGVVDPKNGSDGEDFSKSPDVEGEVIGMGYEEDDEWDSEEDTDMDDIELELDSKLGRRANRNQYMGYHDRLSRPSADQHNALPAPSRTTLASKTTLINPASLPRGSFTTYHPNLLTLIRFSTGQILEKHFTILDYEMKPYELIEIHRLGVVTKLPREITFQYIEPYWEGWVKALRVVFREPRVVAEARLQAREETSRRKDYHAPDMKNSAAESAHRTMEVLAGGPVKVGPFPPADVALGLGLRPAAPSRTKSARKIRRSVGNEQELFGLIGKPTNNQNGAPLERSGTASSKHSATSSRNTGGSSNHSRSKGKLEWRERWLFIKDGVLHLKKENSDLSSTITQSLPLSSLTEVRGIDQLGRTMASMPQSPSQRIVCAKFKTRMTTTKPSAPESSHHMSSHTRNASQANILTNANVMSSSTKFVPKSTNSSSKPSKGSTTFSKPSSSTSKGTMSHPGNGSISSFFPIGSSPKASSSSGYGQNRPTSPLAPSKPKIMLQINPLPSSSRVVSAKERSSSLDVLGKGKGKAPAKYSPRFASATGRIESEVPSGPPSEAASENPSEAPTDEEGAASDDEADAADFDKKKKRQKQAIVPPQQRAVNERRHPTIAMDSDADDGSGGSLSSPVFAHSDDDSPFSDGPGIRSYGYGYRNFGGTSELRRRREGKEVGAQGGGAGREGDGEANPDADTSYVLVSGGDDNAAEVSTLKGKVRRPSSARSRHSNREKVDPDSEWIVLDLGDDFAFKSFLRVIHRHAPHAVDSSFLSTLPTFQMPKTSSDPVPTAPAPTPNFAPSPNQATPSVSFGQWSWNTARHEQDRRPITEEISPITPVDKLSKDSGPSSPLLSETAAEPQSVCGSVTDTPAGTQTPVSPDAPRDSKQYRLPPSPTYSRLLGVPYSGLLGRKQPEKKVNIQSSLQKNSIGTFGALPYPEWRLEVVTKAQRAGMGDLTRAMDQFLWSDNPGLALLTRELGLSLAPMELIRSPSIHTAGDRYSFDGGEESTEDVASMRRQKRRRERKMTLERENIAMGLEIAGVASNGTGSIGSSPTLIDSNRQNTQQQVPSISSGPEEPSPRSPFHAIRVHTETSINSSPSLKLGYVDMDSSESGEESSDAEWLGWMADLHRQAKIQREEDERRDRLETASVVSSTDTYHYWDYQQQDDHRRYQEERKALEPSAIVTSSPPYTSPNSPTVAEMSQLGHQHHTSSTSTHSSSSLSHAFGSNSTTASLTSQMPLTPSGDKAVGRTSVLTSPSSNESLGNMHGRRLSFGLSPSEPPSSATSPSLSQVGHTAIEVSYQENEHSPIRNPRGIHTRGGPHLSHYASTGLISLGTLESAREMEFHGSNLTNARRPSMPTLSSSSSDLSTPPPMQSFSSAGTGSSWWPADAHSTASNGVRSSSPSSSSHPAPATIPRRSSATGLATNSSLGRSSSLLGKGPALLRKRTTTREAEDERDKDIRQSKGKQKEKLSKGKEKERSPDAIVQETSGEGKSRRPRLSLSMSNQAYNQASNSEAVSPSATAPAFKGRIIRHIKSSQSLLSGEEGSTSARNNPPAKKKKKGFEKLIQSFESTLDFVDAR</sequence>
<feature type="compositionally biased region" description="Polar residues" evidence="1">
    <location>
        <begin position="928"/>
        <end position="943"/>
    </location>
</feature>
<feature type="region of interest" description="Disordered" evidence="1">
    <location>
        <begin position="554"/>
        <end position="862"/>
    </location>
</feature>
<feature type="compositionally biased region" description="Polar residues" evidence="1">
    <location>
        <begin position="422"/>
        <end position="442"/>
    </location>
</feature>
<feature type="region of interest" description="Disordered" evidence="1">
    <location>
        <begin position="328"/>
        <end position="351"/>
    </location>
</feature>
<feature type="compositionally biased region" description="Low complexity" evidence="1">
    <location>
        <begin position="559"/>
        <end position="611"/>
    </location>
</feature>
<feature type="compositionally biased region" description="Low complexity" evidence="1">
    <location>
        <begin position="1310"/>
        <end position="1348"/>
    </location>
</feature>
<feature type="compositionally biased region" description="Basic and acidic residues" evidence="1">
    <location>
        <begin position="791"/>
        <end position="800"/>
    </location>
</feature>
<feature type="compositionally biased region" description="Basic and acidic residues" evidence="1">
    <location>
        <begin position="944"/>
        <end position="954"/>
    </location>
</feature>
<feature type="region of interest" description="Disordered" evidence="1">
    <location>
        <begin position="1304"/>
        <end position="1447"/>
    </location>
</feature>
<feature type="compositionally biased region" description="Basic and acidic residues" evidence="1">
    <location>
        <begin position="144"/>
        <end position="156"/>
    </location>
</feature>
<feature type="compositionally biased region" description="Polar residues" evidence="1">
    <location>
        <begin position="987"/>
        <end position="1002"/>
    </location>
</feature>
<feature type="region of interest" description="Disordered" evidence="1">
    <location>
        <begin position="1473"/>
        <end position="1648"/>
    </location>
</feature>
<evidence type="ECO:0000313" key="2">
    <source>
        <dbReference type="EMBL" id="KAE9402862.1"/>
    </source>
</evidence>
<reference evidence="2" key="1">
    <citation type="journal article" date="2019" name="Environ. Microbiol.">
        <title>Fungal ecological strategies reflected in gene transcription - a case study of two litter decomposers.</title>
        <authorList>
            <person name="Barbi F."/>
            <person name="Kohler A."/>
            <person name="Barry K."/>
            <person name="Baskaran P."/>
            <person name="Daum C."/>
            <person name="Fauchery L."/>
            <person name="Ihrmark K."/>
            <person name="Kuo A."/>
            <person name="LaButti K."/>
            <person name="Lipzen A."/>
            <person name="Morin E."/>
            <person name="Grigoriev I.V."/>
            <person name="Henrissat B."/>
            <person name="Lindahl B."/>
            <person name="Martin F."/>
        </authorList>
    </citation>
    <scope>NUCLEOTIDE SEQUENCE</scope>
    <source>
        <strain evidence="2">JB14</strain>
    </source>
</reference>
<dbReference type="EMBL" id="ML769431">
    <property type="protein sequence ID" value="KAE9402862.1"/>
    <property type="molecule type" value="Genomic_DNA"/>
</dbReference>
<feature type="compositionally biased region" description="Pro residues" evidence="1">
    <location>
        <begin position="914"/>
        <end position="924"/>
    </location>
</feature>
<accession>A0A6A4HUH4</accession>
<feature type="region of interest" description="Disordered" evidence="1">
    <location>
        <begin position="400"/>
        <end position="446"/>
    </location>
</feature>
<evidence type="ECO:0008006" key="4">
    <source>
        <dbReference type="Google" id="ProtNLM"/>
    </source>
</evidence>
<feature type="region of interest" description="Disordered" evidence="1">
    <location>
        <begin position="1119"/>
        <end position="1152"/>
    </location>
</feature>
<feature type="compositionally biased region" description="Polar residues" evidence="1">
    <location>
        <begin position="1500"/>
        <end position="1510"/>
    </location>
</feature>
<feature type="compositionally biased region" description="Polar residues" evidence="1">
    <location>
        <begin position="1168"/>
        <end position="1192"/>
    </location>
</feature>
<feature type="compositionally biased region" description="Polar residues" evidence="1">
    <location>
        <begin position="1542"/>
        <end position="1552"/>
    </location>
</feature>
<keyword evidence="3" id="KW-1185">Reference proteome</keyword>
<feature type="compositionally biased region" description="Low complexity" evidence="1">
    <location>
        <begin position="1553"/>
        <end position="1565"/>
    </location>
</feature>
<feature type="compositionally biased region" description="Basic and acidic residues" evidence="1">
    <location>
        <begin position="328"/>
        <end position="341"/>
    </location>
</feature>
<feature type="region of interest" description="Disordered" evidence="1">
    <location>
        <begin position="1167"/>
        <end position="1207"/>
    </location>
</feature>
<feature type="compositionally biased region" description="Low complexity" evidence="1">
    <location>
        <begin position="1481"/>
        <end position="1494"/>
    </location>
</feature>
<feature type="compositionally biased region" description="Pro residues" evidence="1">
    <location>
        <begin position="71"/>
        <end position="80"/>
    </location>
</feature>
<feature type="compositionally biased region" description="Low complexity" evidence="1">
    <location>
        <begin position="1406"/>
        <end position="1415"/>
    </location>
</feature>
<feature type="compositionally biased region" description="Low complexity" evidence="1">
    <location>
        <begin position="1663"/>
        <end position="1675"/>
    </location>
</feature>
<name>A0A6A4HUH4_9AGAR</name>
<evidence type="ECO:0000313" key="3">
    <source>
        <dbReference type="Proteomes" id="UP000799118"/>
    </source>
</evidence>
<feature type="compositionally biased region" description="Basic residues" evidence="1">
    <location>
        <begin position="842"/>
        <end position="854"/>
    </location>
</feature>
<dbReference type="CDD" id="cd00821">
    <property type="entry name" value="PH"/>
    <property type="match status" value="1"/>
</dbReference>
<feature type="region of interest" description="Disordered" evidence="1">
    <location>
        <begin position="1663"/>
        <end position="1690"/>
    </location>
</feature>
<dbReference type="Proteomes" id="UP000799118">
    <property type="component" value="Unassembled WGS sequence"/>
</dbReference>
<feature type="compositionally biased region" description="Acidic residues" evidence="1">
    <location>
        <begin position="698"/>
        <end position="713"/>
    </location>
</feature>
<gene>
    <name evidence="2" type="ORF">BT96DRAFT_917962</name>
</gene>
<dbReference type="OrthoDB" id="3225203at2759"/>
<evidence type="ECO:0000256" key="1">
    <source>
        <dbReference type="SAM" id="MobiDB-lite"/>
    </source>
</evidence>
<feature type="region of interest" description="Disordered" evidence="1">
    <location>
        <begin position="519"/>
        <end position="538"/>
    </location>
</feature>
<feature type="compositionally biased region" description="Polar residues" evidence="1">
    <location>
        <begin position="1350"/>
        <end position="1365"/>
    </location>
</feature>
<feature type="compositionally biased region" description="Polar residues" evidence="1">
    <location>
        <begin position="1377"/>
        <end position="1388"/>
    </location>
</feature>
<feature type="compositionally biased region" description="Basic and acidic residues" evidence="1">
    <location>
        <begin position="105"/>
        <end position="117"/>
    </location>
</feature>
<feature type="compositionally biased region" description="Polar residues" evidence="1">
    <location>
        <begin position="1627"/>
        <end position="1647"/>
    </location>
</feature>